<feature type="region of interest" description="Disordered" evidence="1">
    <location>
        <begin position="81"/>
        <end position="128"/>
    </location>
</feature>
<sequence length="333" mass="37132">MKGEAVELIGMDTAQGEAHAERLQAAGERLEERHGVLDALVGASETIWRGPDADRFRADWSTGVSRMLREQCIALEAAGRELEEEAEQQETASQSERGGGERGGSGASSSGSASGRGRRAGGGGDGAVSQEVADAWTAMDPPEQKRVLQEIVAQELERQGVDDVPVYFDDLSQDGSLGIWYEFDVWHPLRGEHIQIDSTSLEDPDSLNTAVHEARHAAQDNWVEETDGPPAWQFWRKDHSAAEYERIEEEYGVTKEEIEAWRENDKDYTEFPEDQPGEDAPQSEKDAWNEEYEAYREQPLEEDAFDEGDEFAEDITLEELRQYQLDAGVPVIS</sequence>
<dbReference type="Gene3D" id="1.10.287.1060">
    <property type="entry name" value="ESAT-6-like"/>
    <property type="match status" value="1"/>
</dbReference>
<comment type="caution">
    <text evidence="2">The sequence shown here is derived from an EMBL/GenBank/DDBJ whole genome shotgun (WGS) entry which is preliminary data.</text>
</comment>
<reference evidence="2 3" key="1">
    <citation type="submission" date="2018-07" db="EMBL/GenBank/DDBJ databases">
        <title>Brachybacteriurn paraconglorneratum KCTC 9916.</title>
        <authorList>
            <person name="Li Y."/>
        </authorList>
    </citation>
    <scope>NUCLEOTIDE SEQUENCE [LARGE SCALE GENOMIC DNA]</scope>
    <source>
        <strain evidence="2 3">KCTC 9916</strain>
    </source>
</reference>
<evidence type="ECO:0000256" key="1">
    <source>
        <dbReference type="SAM" id="MobiDB-lite"/>
    </source>
</evidence>
<protein>
    <recommendedName>
        <fullName evidence="4">WXG100 family type VII secretion target</fullName>
    </recommendedName>
</protein>
<gene>
    <name evidence="2" type="ORF">DS079_10160</name>
</gene>
<organism evidence="2 3">
    <name type="scientific">Brachybacterium paraconglomeratum</name>
    <dbReference type="NCBI Taxonomy" id="173362"/>
    <lineage>
        <taxon>Bacteria</taxon>
        <taxon>Bacillati</taxon>
        <taxon>Actinomycetota</taxon>
        <taxon>Actinomycetes</taxon>
        <taxon>Micrococcales</taxon>
        <taxon>Dermabacteraceae</taxon>
        <taxon>Brachybacterium</taxon>
    </lineage>
</organism>
<proteinExistence type="predicted"/>
<evidence type="ECO:0000313" key="3">
    <source>
        <dbReference type="Proteomes" id="UP000274327"/>
    </source>
</evidence>
<dbReference type="EMBL" id="QOCI01000007">
    <property type="protein sequence ID" value="RRR18550.1"/>
    <property type="molecule type" value="Genomic_DNA"/>
</dbReference>
<evidence type="ECO:0000313" key="2">
    <source>
        <dbReference type="EMBL" id="RRR18550.1"/>
    </source>
</evidence>
<dbReference type="AlphaFoldDB" id="A0A426SJZ2"/>
<name>A0A426SJZ2_9MICO</name>
<evidence type="ECO:0008006" key="4">
    <source>
        <dbReference type="Google" id="ProtNLM"/>
    </source>
</evidence>
<accession>A0A426SJZ2</accession>
<feature type="region of interest" description="Disordered" evidence="1">
    <location>
        <begin position="262"/>
        <end position="288"/>
    </location>
</feature>
<keyword evidence="3" id="KW-1185">Reference proteome</keyword>
<dbReference type="Proteomes" id="UP000274327">
    <property type="component" value="Unassembled WGS sequence"/>
</dbReference>